<accession>A0A453NT36</accession>
<keyword evidence="2" id="KW-1185">Reference proteome</keyword>
<evidence type="ECO:0000313" key="2">
    <source>
        <dbReference type="Proteomes" id="UP000015105"/>
    </source>
</evidence>
<dbReference type="Proteomes" id="UP000015105">
    <property type="component" value="Chromosome 6D"/>
</dbReference>
<proteinExistence type="predicted"/>
<name>A0A453NT36_AEGTS</name>
<evidence type="ECO:0000313" key="1">
    <source>
        <dbReference type="EnsemblPlants" id="AET6Gv20468200.37"/>
    </source>
</evidence>
<dbReference type="Gramene" id="AET6Gv20468200.36">
    <property type="protein sequence ID" value="AET6Gv20468200.36"/>
    <property type="gene ID" value="AET6Gv20468200"/>
</dbReference>
<reference evidence="2" key="2">
    <citation type="journal article" date="2017" name="Nat. Plants">
        <title>The Aegilops tauschii genome reveals multiple impacts of transposons.</title>
        <authorList>
            <person name="Zhao G."/>
            <person name="Zou C."/>
            <person name="Li K."/>
            <person name="Wang K."/>
            <person name="Li T."/>
            <person name="Gao L."/>
            <person name="Zhang X."/>
            <person name="Wang H."/>
            <person name="Yang Z."/>
            <person name="Liu X."/>
            <person name="Jiang W."/>
            <person name="Mao L."/>
            <person name="Kong X."/>
            <person name="Jiao Y."/>
            <person name="Jia J."/>
        </authorList>
    </citation>
    <scope>NUCLEOTIDE SEQUENCE [LARGE SCALE GENOMIC DNA]</scope>
    <source>
        <strain evidence="2">cv. AL8/78</strain>
    </source>
</reference>
<protein>
    <submittedName>
        <fullName evidence="1">Uncharacterized protein</fullName>
    </submittedName>
</protein>
<dbReference type="Gramene" id="AET6Gv20468200.37">
    <property type="protein sequence ID" value="AET6Gv20468200.37"/>
    <property type="gene ID" value="AET6Gv20468200"/>
</dbReference>
<sequence>MTWIFSEGGLERRGACGAGMFSQLYGANVQQFVPDASLTRISCYPKLRTMYHPGYLILLLV</sequence>
<reference evidence="1" key="3">
    <citation type="journal article" date="2017" name="Nature">
        <title>Genome sequence of the progenitor of the wheat D genome Aegilops tauschii.</title>
        <authorList>
            <person name="Luo M.C."/>
            <person name="Gu Y.Q."/>
            <person name="Puiu D."/>
            <person name="Wang H."/>
            <person name="Twardziok S.O."/>
            <person name="Deal K.R."/>
            <person name="Huo N."/>
            <person name="Zhu T."/>
            <person name="Wang L."/>
            <person name="Wang Y."/>
            <person name="McGuire P.E."/>
            <person name="Liu S."/>
            <person name="Long H."/>
            <person name="Ramasamy R.K."/>
            <person name="Rodriguez J.C."/>
            <person name="Van S.L."/>
            <person name="Yuan L."/>
            <person name="Wang Z."/>
            <person name="Xia Z."/>
            <person name="Xiao L."/>
            <person name="Anderson O.D."/>
            <person name="Ouyang S."/>
            <person name="Liang Y."/>
            <person name="Zimin A.V."/>
            <person name="Pertea G."/>
            <person name="Qi P."/>
            <person name="Bennetzen J.L."/>
            <person name="Dai X."/>
            <person name="Dawson M.W."/>
            <person name="Muller H.G."/>
            <person name="Kugler K."/>
            <person name="Rivarola-Duarte L."/>
            <person name="Spannagl M."/>
            <person name="Mayer K.F.X."/>
            <person name="Lu F.H."/>
            <person name="Bevan M.W."/>
            <person name="Leroy P."/>
            <person name="Li P."/>
            <person name="You F.M."/>
            <person name="Sun Q."/>
            <person name="Liu Z."/>
            <person name="Lyons E."/>
            <person name="Wicker T."/>
            <person name="Salzberg S.L."/>
            <person name="Devos K.M."/>
            <person name="Dvorak J."/>
        </authorList>
    </citation>
    <scope>NUCLEOTIDE SEQUENCE [LARGE SCALE GENOMIC DNA]</scope>
    <source>
        <strain evidence="1">cv. AL8/78</strain>
    </source>
</reference>
<reference evidence="1" key="5">
    <citation type="journal article" date="2021" name="G3 (Bethesda)">
        <title>Aegilops tauschii genome assembly Aet v5.0 features greater sequence contiguity and improved annotation.</title>
        <authorList>
            <person name="Wang L."/>
            <person name="Zhu T."/>
            <person name="Rodriguez J.C."/>
            <person name="Deal K.R."/>
            <person name="Dubcovsky J."/>
            <person name="McGuire P.E."/>
            <person name="Lux T."/>
            <person name="Spannagl M."/>
            <person name="Mayer K.F.X."/>
            <person name="Baldrich P."/>
            <person name="Meyers B.C."/>
            <person name="Huo N."/>
            <person name="Gu Y.Q."/>
            <person name="Zhou H."/>
            <person name="Devos K.M."/>
            <person name="Bennetzen J.L."/>
            <person name="Unver T."/>
            <person name="Budak H."/>
            <person name="Gulick P.J."/>
            <person name="Galiba G."/>
            <person name="Kalapos B."/>
            <person name="Nelson D.R."/>
            <person name="Li P."/>
            <person name="You F.M."/>
            <person name="Luo M.C."/>
            <person name="Dvorak J."/>
        </authorList>
    </citation>
    <scope>NUCLEOTIDE SEQUENCE [LARGE SCALE GENOMIC DNA]</scope>
    <source>
        <strain evidence="1">cv. AL8/78</strain>
    </source>
</reference>
<reference evidence="1" key="4">
    <citation type="submission" date="2019-03" db="UniProtKB">
        <authorList>
            <consortium name="EnsemblPlants"/>
        </authorList>
    </citation>
    <scope>IDENTIFICATION</scope>
</reference>
<dbReference type="EnsemblPlants" id="AET6Gv20468200.36">
    <property type="protein sequence ID" value="AET6Gv20468200.36"/>
    <property type="gene ID" value="AET6Gv20468200"/>
</dbReference>
<reference evidence="2" key="1">
    <citation type="journal article" date="2014" name="Science">
        <title>Ancient hybridizations among the ancestral genomes of bread wheat.</title>
        <authorList>
            <consortium name="International Wheat Genome Sequencing Consortium,"/>
            <person name="Marcussen T."/>
            <person name="Sandve S.R."/>
            <person name="Heier L."/>
            <person name="Spannagl M."/>
            <person name="Pfeifer M."/>
            <person name="Jakobsen K.S."/>
            <person name="Wulff B.B."/>
            <person name="Steuernagel B."/>
            <person name="Mayer K.F."/>
            <person name="Olsen O.A."/>
        </authorList>
    </citation>
    <scope>NUCLEOTIDE SEQUENCE [LARGE SCALE GENOMIC DNA]</scope>
    <source>
        <strain evidence="2">cv. AL8/78</strain>
    </source>
</reference>
<dbReference type="AlphaFoldDB" id="A0A453NT36"/>
<dbReference type="EnsemblPlants" id="AET6Gv20468200.37">
    <property type="protein sequence ID" value="AET6Gv20468200.37"/>
    <property type="gene ID" value="AET6Gv20468200"/>
</dbReference>
<organism evidence="1 2">
    <name type="scientific">Aegilops tauschii subsp. strangulata</name>
    <name type="common">Goatgrass</name>
    <dbReference type="NCBI Taxonomy" id="200361"/>
    <lineage>
        <taxon>Eukaryota</taxon>
        <taxon>Viridiplantae</taxon>
        <taxon>Streptophyta</taxon>
        <taxon>Embryophyta</taxon>
        <taxon>Tracheophyta</taxon>
        <taxon>Spermatophyta</taxon>
        <taxon>Magnoliopsida</taxon>
        <taxon>Liliopsida</taxon>
        <taxon>Poales</taxon>
        <taxon>Poaceae</taxon>
        <taxon>BOP clade</taxon>
        <taxon>Pooideae</taxon>
        <taxon>Triticodae</taxon>
        <taxon>Triticeae</taxon>
        <taxon>Triticinae</taxon>
        <taxon>Aegilops</taxon>
    </lineage>
</organism>